<evidence type="ECO:0000256" key="3">
    <source>
        <dbReference type="ARBA" id="ARBA00022989"/>
    </source>
</evidence>
<comment type="subcellular location">
    <subcellularLocation>
        <location evidence="1">Endomembrane system</location>
        <topology evidence="1">Multi-pass membrane protein</topology>
    </subcellularLocation>
</comment>
<keyword evidence="2 7" id="KW-0812">Transmembrane</keyword>
<reference evidence="9 10" key="1">
    <citation type="submission" date="2017-02" db="EMBL/GenBank/DDBJ databases">
        <authorList>
            <person name="Peterson S.W."/>
        </authorList>
    </citation>
    <scope>NUCLEOTIDE SEQUENCE [LARGE SCALE GENOMIC DNA]</scope>
    <source>
        <strain evidence="9 10">DSM 22323</strain>
    </source>
</reference>
<feature type="transmembrane region" description="Helical" evidence="7">
    <location>
        <begin position="12"/>
        <end position="31"/>
    </location>
</feature>
<evidence type="ECO:0000256" key="1">
    <source>
        <dbReference type="ARBA" id="ARBA00004127"/>
    </source>
</evidence>
<dbReference type="AlphaFoldDB" id="A0A1T5F3E5"/>
<dbReference type="InterPro" id="IPR006694">
    <property type="entry name" value="Fatty_acid_hydroxylase"/>
</dbReference>
<dbReference type="PANTHER" id="PTHR21624:SF1">
    <property type="entry name" value="ALKYLGLYCEROL MONOOXYGENASE"/>
    <property type="match status" value="1"/>
</dbReference>
<feature type="transmembrane region" description="Helical" evidence="7">
    <location>
        <begin position="52"/>
        <end position="74"/>
    </location>
</feature>
<accession>A0A1T5F3E5</accession>
<dbReference type="GO" id="GO:0016020">
    <property type="term" value="C:membrane"/>
    <property type="evidence" value="ECO:0007669"/>
    <property type="project" value="GOC"/>
</dbReference>
<dbReference type="GO" id="GO:0008610">
    <property type="term" value="P:lipid biosynthetic process"/>
    <property type="evidence" value="ECO:0007669"/>
    <property type="project" value="InterPro"/>
</dbReference>
<protein>
    <submittedName>
        <fullName evidence="9">Fatty acid hydroxylase superfamily protein</fullName>
    </submittedName>
</protein>
<feature type="transmembrane region" description="Helical" evidence="7">
    <location>
        <begin position="86"/>
        <end position="103"/>
    </location>
</feature>
<evidence type="ECO:0000256" key="5">
    <source>
        <dbReference type="ARBA" id="ARBA00023098"/>
    </source>
</evidence>
<dbReference type="Proteomes" id="UP000191112">
    <property type="component" value="Unassembled WGS sequence"/>
</dbReference>
<dbReference type="OrthoDB" id="9770329at2"/>
<dbReference type="GO" id="GO:0005506">
    <property type="term" value="F:iron ion binding"/>
    <property type="evidence" value="ECO:0007669"/>
    <property type="project" value="InterPro"/>
</dbReference>
<keyword evidence="6 7" id="KW-0472">Membrane</keyword>
<sequence length="317" mass="37367">MDFVFGENALESVYMWSIPLHAAVILAEMIYSSVAQAKLYSGKDLFTNIYLALMNFSLDLIMKAFAMGVMFFFYSFRIFDFDMGTWYYWVFCFMATDLAYYFHHLVDHKSRAFWAVHITHHNSEYFNLTTGFRSPVFQPLYRYLFFSPLAFLGLNPWSIMVCYAVGQVYGTWVHTQTVKKMGFLEYILVTPSHHRVHHGCNIKYLDKNMGMVFIFWDKIFGTFEPEDPKVPVKFGIYPKMPDDGPLTTLLYEWRKIGKDLRQPNLTIKDRFNYIFNSPGWRHDGKGKTVSDYQREYWAKKKAQAKAKESQKEETKIA</sequence>
<feature type="transmembrane region" description="Helical" evidence="7">
    <location>
        <begin position="143"/>
        <end position="166"/>
    </location>
</feature>
<evidence type="ECO:0000313" key="10">
    <source>
        <dbReference type="Proteomes" id="UP000191112"/>
    </source>
</evidence>
<dbReference type="STRING" id="619805.SAMN05660477_01751"/>
<evidence type="ECO:0000256" key="6">
    <source>
        <dbReference type="ARBA" id="ARBA00023136"/>
    </source>
</evidence>
<organism evidence="9 10">
    <name type="scientific">Soonwooa buanensis</name>
    <dbReference type="NCBI Taxonomy" id="619805"/>
    <lineage>
        <taxon>Bacteria</taxon>
        <taxon>Pseudomonadati</taxon>
        <taxon>Bacteroidota</taxon>
        <taxon>Flavobacteriia</taxon>
        <taxon>Flavobacteriales</taxon>
        <taxon>Weeksellaceae</taxon>
        <taxon>Chryseobacterium group</taxon>
        <taxon>Soonwooa</taxon>
    </lineage>
</organism>
<keyword evidence="5" id="KW-0443">Lipid metabolism</keyword>
<dbReference type="PANTHER" id="PTHR21624">
    <property type="entry name" value="STEROL DESATURASE-RELATED PROTEIN"/>
    <property type="match status" value="1"/>
</dbReference>
<evidence type="ECO:0000256" key="2">
    <source>
        <dbReference type="ARBA" id="ARBA00022692"/>
    </source>
</evidence>
<dbReference type="EMBL" id="FUYZ01000005">
    <property type="protein sequence ID" value="SKB90601.1"/>
    <property type="molecule type" value="Genomic_DNA"/>
</dbReference>
<evidence type="ECO:0000313" key="9">
    <source>
        <dbReference type="EMBL" id="SKB90601.1"/>
    </source>
</evidence>
<dbReference type="GO" id="GO:0012505">
    <property type="term" value="C:endomembrane system"/>
    <property type="evidence" value="ECO:0007669"/>
    <property type="project" value="UniProtKB-SubCell"/>
</dbReference>
<proteinExistence type="predicted"/>
<evidence type="ECO:0000259" key="8">
    <source>
        <dbReference type="Pfam" id="PF04116"/>
    </source>
</evidence>
<feature type="domain" description="Fatty acid hydroxylase" evidence="8">
    <location>
        <begin position="89"/>
        <end position="222"/>
    </location>
</feature>
<gene>
    <name evidence="9" type="ORF">SAMN05660477_01751</name>
</gene>
<name>A0A1T5F3E5_9FLAO</name>
<dbReference type="GO" id="GO:0006643">
    <property type="term" value="P:membrane lipid metabolic process"/>
    <property type="evidence" value="ECO:0007669"/>
    <property type="project" value="TreeGrafter"/>
</dbReference>
<keyword evidence="4" id="KW-0560">Oxidoreductase</keyword>
<evidence type="ECO:0000256" key="7">
    <source>
        <dbReference type="SAM" id="Phobius"/>
    </source>
</evidence>
<dbReference type="RefSeq" id="WP_079667000.1">
    <property type="nucleotide sequence ID" value="NZ_FUYZ01000005.1"/>
</dbReference>
<dbReference type="Pfam" id="PF04116">
    <property type="entry name" value="FA_hydroxylase"/>
    <property type="match status" value="1"/>
</dbReference>
<dbReference type="GO" id="GO:0050479">
    <property type="term" value="F:glyceryl-ether monooxygenase activity"/>
    <property type="evidence" value="ECO:0007669"/>
    <property type="project" value="TreeGrafter"/>
</dbReference>
<keyword evidence="3 7" id="KW-1133">Transmembrane helix</keyword>
<keyword evidence="10" id="KW-1185">Reference proteome</keyword>
<evidence type="ECO:0000256" key="4">
    <source>
        <dbReference type="ARBA" id="ARBA00023002"/>
    </source>
</evidence>
<dbReference type="InterPro" id="IPR051689">
    <property type="entry name" value="Sterol_desaturase/TMEM195"/>
</dbReference>